<dbReference type="Proteomes" id="UP000580250">
    <property type="component" value="Unassembled WGS sequence"/>
</dbReference>
<gene>
    <name evidence="1" type="ORF">MENT_LOCUS16248</name>
</gene>
<proteinExistence type="predicted"/>
<accession>A0A6V7URG6</accession>
<organism evidence="1 2">
    <name type="scientific">Meloidogyne enterolobii</name>
    <name type="common">Root-knot nematode worm</name>
    <name type="synonym">Meloidogyne mayaguensis</name>
    <dbReference type="NCBI Taxonomy" id="390850"/>
    <lineage>
        <taxon>Eukaryota</taxon>
        <taxon>Metazoa</taxon>
        <taxon>Ecdysozoa</taxon>
        <taxon>Nematoda</taxon>
        <taxon>Chromadorea</taxon>
        <taxon>Rhabditida</taxon>
        <taxon>Tylenchina</taxon>
        <taxon>Tylenchomorpha</taxon>
        <taxon>Tylenchoidea</taxon>
        <taxon>Meloidogynidae</taxon>
        <taxon>Meloidogyninae</taxon>
        <taxon>Meloidogyne</taxon>
    </lineage>
</organism>
<sequence length="53" mass="6090">MYFVLIIKVNLKLFSVTAKTRIKNYFPFCQARDLPKTMSICSTKTLSVDTNPC</sequence>
<dbReference type="EMBL" id="CAJEWN010000100">
    <property type="protein sequence ID" value="CAD2163860.1"/>
    <property type="molecule type" value="Genomic_DNA"/>
</dbReference>
<evidence type="ECO:0000313" key="1">
    <source>
        <dbReference type="EMBL" id="CAD2163860.1"/>
    </source>
</evidence>
<protein>
    <submittedName>
        <fullName evidence="1">Uncharacterized protein</fullName>
    </submittedName>
</protein>
<dbReference type="AlphaFoldDB" id="A0A6V7URG6"/>
<name>A0A6V7URG6_MELEN</name>
<reference evidence="1 2" key="1">
    <citation type="submission" date="2020-08" db="EMBL/GenBank/DDBJ databases">
        <authorList>
            <person name="Koutsovoulos G."/>
            <person name="Danchin GJ E."/>
        </authorList>
    </citation>
    <scope>NUCLEOTIDE SEQUENCE [LARGE SCALE GENOMIC DNA]</scope>
</reference>
<evidence type="ECO:0000313" key="2">
    <source>
        <dbReference type="Proteomes" id="UP000580250"/>
    </source>
</evidence>
<comment type="caution">
    <text evidence="1">The sequence shown here is derived from an EMBL/GenBank/DDBJ whole genome shotgun (WGS) entry which is preliminary data.</text>
</comment>